<dbReference type="Proteomes" id="UP001344888">
    <property type="component" value="Unassembled WGS sequence"/>
</dbReference>
<evidence type="ECO:0000256" key="1">
    <source>
        <dbReference type="SAM" id="MobiDB-lite"/>
    </source>
</evidence>
<keyword evidence="3" id="KW-0648">Protein biosynthesis</keyword>
<feature type="transmembrane region" description="Helical" evidence="2">
    <location>
        <begin position="20"/>
        <end position="42"/>
    </location>
</feature>
<organism evidence="3 4">
    <name type="scientific">Metasolibacillus meyeri</name>
    <dbReference type="NCBI Taxonomy" id="1071052"/>
    <lineage>
        <taxon>Bacteria</taxon>
        <taxon>Bacillati</taxon>
        <taxon>Bacillota</taxon>
        <taxon>Bacilli</taxon>
        <taxon>Bacillales</taxon>
        <taxon>Caryophanaceae</taxon>
        <taxon>Metasolibacillus</taxon>
    </lineage>
</organism>
<accession>A0AAW9NSN1</accession>
<dbReference type="EMBL" id="JARSFG010000003">
    <property type="protein sequence ID" value="MEC1177430.1"/>
    <property type="molecule type" value="Genomic_DNA"/>
</dbReference>
<protein>
    <submittedName>
        <fullName evidence="3">Translation initiation factor 2</fullName>
    </submittedName>
</protein>
<evidence type="ECO:0000313" key="4">
    <source>
        <dbReference type="Proteomes" id="UP001344888"/>
    </source>
</evidence>
<reference evidence="3 4" key="1">
    <citation type="submission" date="2023-03" db="EMBL/GenBank/DDBJ databases">
        <title>Bacillus Genome Sequencing.</title>
        <authorList>
            <person name="Dunlap C."/>
        </authorList>
    </citation>
    <scope>NUCLEOTIDE SEQUENCE [LARGE SCALE GENOMIC DNA]</scope>
    <source>
        <strain evidence="3 4">B-59205</strain>
    </source>
</reference>
<keyword evidence="3" id="KW-0396">Initiation factor</keyword>
<keyword evidence="2" id="KW-0472">Membrane</keyword>
<keyword evidence="2" id="KW-1133">Transmembrane helix</keyword>
<sequence>MSDYNNQSSDLTDIQIARLAYMGASIAALGDGLGAIAAGLALRSLEKANNQNPPSPNYNQSKETDDLQKQIDYIISELKQVRKVMR</sequence>
<proteinExistence type="predicted"/>
<feature type="region of interest" description="Disordered" evidence="1">
    <location>
        <begin position="47"/>
        <end position="66"/>
    </location>
</feature>
<comment type="caution">
    <text evidence="3">The sequence shown here is derived from an EMBL/GenBank/DDBJ whole genome shotgun (WGS) entry which is preliminary data.</text>
</comment>
<feature type="compositionally biased region" description="Low complexity" evidence="1">
    <location>
        <begin position="47"/>
        <end position="61"/>
    </location>
</feature>
<dbReference type="RefSeq" id="WP_326121769.1">
    <property type="nucleotide sequence ID" value="NZ_JARSFG010000003.1"/>
</dbReference>
<keyword evidence="4" id="KW-1185">Reference proteome</keyword>
<evidence type="ECO:0000256" key="2">
    <source>
        <dbReference type="SAM" id="Phobius"/>
    </source>
</evidence>
<name>A0AAW9NSN1_9BACL</name>
<keyword evidence="2" id="KW-0812">Transmembrane</keyword>
<gene>
    <name evidence="3" type="ORF">P9B03_02945</name>
</gene>
<evidence type="ECO:0000313" key="3">
    <source>
        <dbReference type="EMBL" id="MEC1177430.1"/>
    </source>
</evidence>
<dbReference type="AlphaFoldDB" id="A0AAW9NSN1"/>
<dbReference type="GO" id="GO:0003743">
    <property type="term" value="F:translation initiation factor activity"/>
    <property type="evidence" value="ECO:0007669"/>
    <property type="project" value="UniProtKB-KW"/>
</dbReference>